<feature type="compositionally biased region" description="Low complexity" evidence="3">
    <location>
        <begin position="1814"/>
        <end position="1828"/>
    </location>
</feature>
<accession>A0ABP0P658</accession>
<evidence type="ECO:0000259" key="4">
    <source>
        <dbReference type="PROSITE" id="PS50125"/>
    </source>
</evidence>
<evidence type="ECO:0000256" key="1">
    <source>
        <dbReference type="ARBA" id="ARBA00022741"/>
    </source>
</evidence>
<dbReference type="PROSITE" id="PS50125">
    <property type="entry name" value="GUANYLATE_CYCLASE_2"/>
    <property type="match status" value="2"/>
</dbReference>
<dbReference type="CDD" id="cd07302">
    <property type="entry name" value="CHD"/>
    <property type="match status" value="2"/>
</dbReference>
<dbReference type="PANTHER" id="PTHR16305:SF28">
    <property type="entry name" value="GUANYLATE CYCLASE DOMAIN-CONTAINING PROTEIN"/>
    <property type="match status" value="1"/>
</dbReference>
<feature type="region of interest" description="Disordered" evidence="3">
    <location>
        <begin position="1699"/>
        <end position="1834"/>
    </location>
</feature>
<dbReference type="SUPFAM" id="SSF55073">
    <property type="entry name" value="Nucleotide cyclase"/>
    <property type="match status" value="2"/>
</dbReference>
<evidence type="ECO:0000313" key="6">
    <source>
        <dbReference type="Proteomes" id="UP001642464"/>
    </source>
</evidence>
<feature type="region of interest" description="Disordered" evidence="3">
    <location>
        <begin position="736"/>
        <end position="806"/>
    </location>
</feature>
<feature type="domain" description="Guanylate cyclase" evidence="4">
    <location>
        <begin position="55"/>
        <end position="197"/>
    </location>
</feature>
<name>A0ABP0P658_9DINO</name>
<keyword evidence="6" id="KW-1185">Reference proteome</keyword>
<evidence type="ECO:0000256" key="3">
    <source>
        <dbReference type="SAM" id="MobiDB-lite"/>
    </source>
</evidence>
<feature type="compositionally biased region" description="Low complexity" evidence="3">
    <location>
        <begin position="736"/>
        <end position="751"/>
    </location>
</feature>
<organism evidence="5 6">
    <name type="scientific">Durusdinium trenchii</name>
    <dbReference type="NCBI Taxonomy" id="1381693"/>
    <lineage>
        <taxon>Eukaryota</taxon>
        <taxon>Sar</taxon>
        <taxon>Alveolata</taxon>
        <taxon>Dinophyceae</taxon>
        <taxon>Suessiales</taxon>
        <taxon>Symbiodiniaceae</taxon>
        <taxon>Durusdinium</taxon>
    </lineage>
</organism>
<feature type="region of interest" description="Disordered" evidence="3">
    <location>
        <begin position="899"/>
        <end position="939"/>
    </location>
</feature>
<feature type="compositionally biased region" description="Polar residues" evidence="3">
    <location>
        <begin position="1160"/>
        <end position="1173"/>
    </location>
</feature>
<protein>
    <submittedName>
        <fullName evidence="5">Adenylate cyclase type 10 (AH-related protein) (Adenylate cyclase homolog) (Germ cell soluble adenylyl cyclase) (HsAC) (SAC) (Testicular soluble adenylyl cyclase)</fullName>
    </submittedName>
</protein>
<sequence length="2133" mass="230598">MDGVEEAVGGAMDEIIDVNKSKIVRRFVPRAVIERFEKTGQLFKNRAEVQDALGVVAFFDISGFSTLANQLETSEKNKRQQKNKIGQTYNPGLGVSSRGTGAEELARLLNDTLTSVVNFIMQSGGDIIKFAGDALIVVWTSSPSDLAAMVAVACHCALKCTLLTLDSETSLRMHTGVGCGQILMCHVGGQRDRWEFFIAGDANTQGASAEGASDKDQVVASGPALQKMLGLVKRKGIDLVHEMLKPKPPKDGDKVKDTGAPPRTSFAHIQRVVLYHDVCHFPSKADLVMLSNVEMKARVLHLAKAYIPRPVMQMIETETASINELRKVTVIFFRLTDVLEDASATPRSAASPPKDVGIEDKELGHDQDEASSMFSEAKDPATPVGTDDCVDGNDDRSEQVDEAAVRQRQIMFLNGIQKRVKAVQQAAYSQWGTLRQFIIDDKGCVAIVVIGLPPLYFEDNAARAVKVAAHLIERLKIQAVAGICTGHVFCGAIGSQFRAEYSVTGDCINLAARLMNKAAKNSVLVDAQTAKEASSNPWIRFTEKPGMNVKGYTKQVRSFIPDLVSVAQGKAQMPETLPALGGVGSVRIADSDKHFKRQPSSATETTAIGQGEVKSDICRAVFLDKERPCKVVLLEGKPGSGKSQILHWALGVSSNSAKHVFYSVADASESKTAFYVWRPIILEMLKLDLQGTASAQSDASEEGGASSTGGTAGGSAAAAAASAELLDGAASPGLTAASAAASTSPPGSTALEGPVEEPHKQMLPKAGSSSQTKRHSLRSLSLFGKSSTPASGDRPLSPTSAMTIGATDADTSQSGYHFSSDDNIKVGTTGKRGSFLSLTRSQSTDKRRFSSGKPGSGFLGRGAVHRTKSFQGSVDTEANSPSSMMMTAEVVNSVAPLEVGGDLKGTQGADGAQDGGSASNTTTGIVGDDGRSSLSSSMLPRVDHLGDASAAAAEGGQHHVGAADAIQRQSSIGSPSGGGGTLSKLSQKFNSLQRSLSMGAPEGGLLRPRKKSPIPLSRTVPPIEPPPPPTSEPPVLAAALNRPAPINTSHDQDMGPPVVDDAHGPLGTGARTFLRSAGVKRAASPNSTQSSLPDDDGFVPPTDTLRSLSSSASCNNLESLPRTNSGLRVLEYPSNSGSGTPSSLTSPRLLQAPKRHRAHSTASNSQQQPFTNPPTVGGRFLQLSTQSGDHHIAEQGLMLQRLREKGRVQNRRLSTLGQILPGYFFANHPDGATSLVGVPGVDRGRTTSDSSESSVFSNIITSTTQSMIRLMYDPANPNTTASSPARRSVTHSQDDVLNSGEAASMQHGIDTGELLQSQSPMLGPGSGGHHVRRFSGPALTSLRAQDREEIMELVLDMLEETGKLGETLIVIDDAHNMDDDSWELLIRAVQQGRFEVEAAQDQAIQKTSESGDGARDGADVDAGADGAADLETQQQQQQQQQVESTWQLGMRPASDNGDEDDERSTASATLALVGPNVRFLISYRPQSHTETVNYHWKQLLEICYRENERCRAQEARFRPNPEDGLFDSRDFTPLEDTMVDELLGTSPRKPQRPPWGKVSVIRPLTLRESADLLSLQRGVGVGSDLLQFLFGATKGNPGYLMNLFNSLVEQEYVKVDPNTQVAHVMEGLKQMPSESVLQMSLPGHFVADVYRRFDAINKNVQLILKLASSIGKLVPIRLLFFLYAKRSKLISPGSSEILVPKQTKSGSKPNSGRGRRGYDDDSNLEITSSDAEDGSGSGSGDNDAESADSPAGAATSEQGESARAQVSGDLRPRVDAQADSGARKQSGSALKERKSSAPALFRRASSLKKRKSSKFFTSSSSSAAPSDSPVATDELSNQLEAELELDEDAARTPPSQEVLIMLRNEFNAGLDRLKELSFIAEQAPASLQLSPASRNIVFKDDSERCVIYNMMLNTDKRRIHEYILEWYENEEEVYEHVTCYDIGLYGYHAMLSEQHLKAFTYFELGIRDSFKLVDKDSVEAFTFSLKEIIDGTVMEEEVRTNKHPNTDSRRILTWYRCRMYKWMAHFYIMIRSWNEARAYLRLAIHLGRTASFELGKRSVSSRVALFFRLRIWSKPRSSTWMLSRFATLRDEDFLNESQRIGTQAKYLMKKLKRMQQREEADIKRLDAAVARVS</sequence>
<feature type="domain" description="Guanylate cyclase" evidence="4">
    <location>
        <begin position="371"/>
        <end position="515"/>
    </location>
</feature>
<feature type="region of interest" description="Disordered" evidence="3">
    <location>
        <begin position="839"/>
        <end position="862"/>
    </location>
</feature>
<feature type="compositionally biased region" description="Low complexity" evidence="3">
    <location>
        <begin position="1420"/>
        <end position="1441"/>
    </location>
</feature>
<gene>
    <name evidence="5" type="ORF">SCF082_LOCUS35311</name>
</gene>
<dbReference type="EMBL" id="CAXAMM010033348">
    <property type="protein sequence ID" value="CAK9071266.1"/>
    <property type="molecule type" value="Genomic_DNA"/>
</dbReference>
<feature type="region of interest" description="Disordered" evidence="3">
    <location>
        <begin position="997"/>
        <end position="1173"/>
    </location>
</feature>
<dbReference type="InterPro" id="IPR001054">
    <property type="entry name" value="A/G_cyclase"/>
</dbReference>
<proteinExistence type="predicted"/>
<feature type="region of interest" description="Disordered" evidence="3">
    <location>
        <begin position="1399"/>
        <end position="1465"/>
    </location>
</feature>
<comment type="caution">
    <text evidence="5">The sequence shown here is derived from an EMBL/GenBank/DDBJ whole genome shotgun (WGS) entry which is preliminary data.</text>
</comment>
<feature type="compositionally biased region" description="Low complexity" evidence="3">
    <location>
        <begin position="907"/>
        <end position="919"/>
    </location>
</feature>
<dbReference type="Proteomes" id="UP001642464">
    <property type="component" value="Unassembled WGS sequence"/>
</dbReference>
<evidence type="ECO:0000313" key="5">
    <source>
        <dbReference type="EMBL" id="CAK9071266.1"/>
    </source>
</evidence>
<dbReference type="InterPro" id="IPR029787">
    <property type="entry name" value="Nucleotide_cyclase"/>
</dbReference>
<feature type="compositionally biased region" description="Low complexity" evidence="3">
    <location>
        <begin position="1133"/>
        <end position="1150"/>
    </location>
</feature>
<feature type="compositionally biased region" description="Polar residues" evidence="3">
    <location>
        <begin position="1104"/>
        <end position="1126"/>
    </location>
</feature>
<dbReference type="Pfam" id="PF00211">
    <property type="entry name" value="Guanylate_cyc"/>
    <property type="match status" value="2"/>
</dbReference>
<feature type="region of interest" description="Disordered" evidence="3">
    <location>
        <begin position="73"/>
        <end position="94"/>
    </location>
</feature>
<evidence type="ECO:0000256" key="2">
    <source>
        <dbReference type="ARBA" id="ARBA00022840"/>
    </source>
</evidence>
<keyword evidence="1" id="KW-0547">Nucleotide-binding</keyword>
<keyword evidence="2" id="KW-0067">ATP-binding</keyword>
<feature type="region of interest" description="Disordered" evidence="3">
    <location>
        <begin position="1315"/>
        <end position="1334"/>
    </location>
</feature>
<dbReference type="InterPro" id="IPR027417">
    <property type="entry name" value="P-loop_NTPase"/>
</dbReference>
<dbReference type="PANTHER" id="PTHR16305">
    <property type="entry name" value="TESTICULAR SOLUBLE ADENYLYL CYCLASE"/>
    <property type="match status" value="1"/>
</dbReference>
<dbReference type="Gene3D" id="3.30.70.1230">
    <property type="entry name" value="Nucleotide cyclase"/>
    <property type="match status" value="2"/>
</dbReference>
<reference evidence="5 6" key="1">
    <citation type="submission" date="2024-02" db="EMBL/GenBank/DDBJ databases">
        <authorList>
            <person name="Chen Y."/>
            <person name="Shah S."/>
            <person name="Dougan E. K."/>
            <person name="Thang M."/>
            <person name="Chan C."/>
        </authorList>
    </citation>
    <scope>NUCLEOTIDE SEQUENCE [LARGE SCALE GENOMIC DNA]</scope>
</reference>
<dbReference type="SUPFAM" id="SSF52540">
    <property type="entry name" value="P-loop containing nucleoside triphosphate hydrolases"/>
    <property type="match status" value="1"/>
</dbReference>
<feature type="compositionally biased region" description="Pro residues" evidence="3">
    <location>
        <begin position="1022"/>
        <end position="1032"/>
    </location>
</feature>